<proteinExistence type="inferred from homology"/>
<keyword evidence="10" id="KW-1185">Reference proteome</keyword>
<evidence type="ECO:0000256" key="4">
    <source>
        <dbReference type="ARBA" id="ARBA00022692"/>
    </source>
</evidence>
<feature type="transmembrane region" description="Helical" evidence="7">
    <location>
        <begin position="108"/>
        <end position="128"/>
    </location>
</feature>
<keyword evidence="5 7" id="KW-1133">Transmembrane helix</keyword>
<accession>A0ABV1KY97</accession>
<dbReference type="CDD" id="cd06261">
    <property type="entry name" value="TM_PBP2"/>
    <property type="match status" value="1"/>
</dbReference>
<evidence type="ECO:0000256" key="2">
    <source>
        <dbReference type="ARBA" id="ARBA00022448"/>
    </source>
</evidence>
<evidence type="ECO:0000256" key="5">
    <source>
        <dbReference type="ARBA" id="ARBA00022989"/>
    </source>
</evidence>
<dbReference type="InterPro" id="IPR000515">
    <property type="entry name" value="MetI-like"/>
</dbReference>
<feature type="transmembrane region" description="Helical" evidence="7">
    <location>
        <begin position="12"/>
        <end position="30"/>
    </location>
</feature>
<organism evidence="9 10">
    <name type="scientific">Cohnella silvisoli</name>
    <dbReference type="NCBI Taxonomy" id="2873699"/>
    <lineage>
        <taxon>Bacteria</taxon>
        <taxon>Bacillati</taxon>
        <taxon>Bacillota</taxon>
        <taxon>Bacilli</taxon>
        <taxon>Bacillales</taxon>
        <taxon>Paenibacillaceae</taxon>
        <taxon>Cohnella</taxon>
    </lineage>
</organism>
<evidence type="ECO:0000256" key="1">
    <source>
        <dbReference type="ARBA" id="ARBA00004651"/>
    </source>
</evidence>
<keyword evidence="2 7" id="KW-0813">Transport</keyword>
<feature type="transmembrane region" description="Helical" evidence="7">
    <location>
        <begin position="140"/>
        <end position="160"/>
    </location>
</feature>
<evidence type="ECO:0000313" key="10">
    <source>
        <dbReference type="Proteomes" id="UP001493487"/>
    </source>
</evidence>
<dbReference type="Proteomes" id="UP001493487">
    <property type="component" value="Unassembled WGS sequence"/>
</dbReference>
<dbReference type="Gene3D" id="1.10.3720.10">
    <property type="entry name" value="MetI-like"/>
    <property type="match status" value="1"/>
</dbReference>
<dbReference type="PROSITE" id="PS50928">
    <property type="entry name" value="ABC_TM1"/>
    <property type="match status" value="1"/>
</dbReference>
<dbReference type="PANTHER" id="PTHR43744">
    <property type="entry name" value="ABC TRANSPORTER PERMEASE PROTEIN MG189-RELATED-RELATED"/>
    <property type="match status" value="1"/>
</dbReference>
<protein>
    <submittedName>
        <fullName evidence="9">Carbohydrate ABC transporter permease</fullName>
    </submittedName>
</protein>
<feature type="transmembrane region" description="Helical" evidence="7">
    <location>
        <begin position="181"/>
        <end position="203"/>
    </location>
</feature>
<evidence type="ECO:0000313" key="9">
    <source>
        <dbReference type="EMBL" id="MEQ4484586.1"/>
    </source>
</evidence>
<dbReference type="SUPFAM" id="SSF161098">
    <property type="entry name" value="MetI-like"/>
    <property type="match status" value="1"/>
</dbReference>
<comment type="caution">
    <text evidence="9">The sequence shown here is derived from an EMBL/GenBank/DDBJ whole genome shotgun (WGS) entry which is preliminary data.</text>
</comment>
<comment type="similarity">
    <text evidence="7">Belongs to the binding-protein-dependent transport system permease family.</text>
</comment>
<feature type="transmembrane region" description="Helical" evidence="7">
    <location>
        <begin position="266"/>
        <end position="283"/>
    </location>
</feature>
<evidence type="ECO:0000256" key="7">
    <source>
        <dbReference type="RuleBase" id="RU363032"/>
    </source>
</evidence>
<evidence type="ECO:0000256" key="6">
    <source>
        <dbReference type="ARBA" id="ARBA00023136"/>
    </source>
</evidence>
<keyword evidence="6 7" id="KW-0472">Membrane</keyword>
<name>A0ABV1KY97_9BACL</name>
<dbReference type="EMBL" id="JASKHM010000011">
    <property type="protein sequence ID" value="MEQ4484586.1"/>
    <property type="molecule type" value="Genomic_DNA"/>
</dbReference>
<gene>
    <name evidence="9" type="ORF">QJS35_19485</name>
</gene>
<dbReference type="InterPro" id="IPR035906">
    <property type="entry name" value="MetI-like_sf"/>
</dbReference>
<evidence type="ECO:0000256" key="3">
    <source>
        <dbReference type="ARBA" id="ARBA00022475"/>
    </source>
</evidence>
<keyword evidence="3" id="KW-1003">Cell membrane</keyword>
<dbReference type="RefSeq" id="WP_232186817.1">
    <property type="nucleotide sequence ID" value="NZ_JAIOAP010000010.1"/>
</dbReference>
<dbReference type="PANTHER" id="PTHR43744:SF9">
    <property type="entry name" value="POLYGALACTURONAN_RHAMNOGALACTURONAN TRANSPORT SYSTEM PERMEASE PROTEIN YTCP"/>
    <property type="match status" value="1"/>
</dbReference>
<feature type="transmembrane region" description="Helical" evidence="7">
    <location>
        <begin position="69"/>
        <end position="96"/>
    </location>
</feature>
<keyword evidence="4 7" id="KW-0812">Transmembrane</keyword>
<sequence>MIRHKSERIFNVINIIFMLLLCVVTLYPYLNQLAVSLNDGKDTIFGGITIYPREFSWVNYATVFSNSGFVTSIIVSVLRVLAGTVLGLLLITGAAYAIAKKDLPGRNFFVFFLIIPTFISGGLIPMYILYKNLHLMNHFLVYILPMAFVFYYMIIIRTYLQSLPPSLEESAVIDGANEMQILFRIMIPLSMPVMATVTLWLAVAHWNDWTSSLYFITKKDLFTLQYVMYKVVKEAELINEMMVSSAMTGNGGSAQQVSVTPESVKAATIIVATLPIVTLYPFLQKYFIKGVMIGAVKE</sequence>
<feature type="domain" description="ABC transmembrane type-1" evidence="8">
    <location>
        <begin position="69"/>
        <end position="281"/>
    </location>
</feature>
<dbReference type="Pfam" id="PF00528">
    <property type="entry name" value="BPD_transp_1"/>
    <property type="match status" value="1"/>
</dbReference>
<evidence type="ECO:0000259" key="8">
    <source>
        <dbReference type="PROSITE" id="PS50928"/>
    </source>
</evidence>
<comment type="subcellular location">
    <subcellularLocation>
        <location evidence="1 7">Cell membrane</location>
        <topology evidence="1 7">Multi-pass membrane protein</topology>
    </subcellularLocation>
</comment>
<reference evidence="9 10" key="1">
    <citation type="journal article" date="2023" name="Genome Announc.">
        <title>Pan-Genome Analyses of the Genus Cohnella and Proposal of the Novel Species Cohnella silvisoli sp. nov., Isolated from Forest Soil.</title>
        <authorList>
            <person name="Wang C."/>
            <person name="Mao L."/>
            <person name="Bao G."/>
            <person name="Zhu H."/>
        </authorList>
    </citation>
    <scope>NUCLEOTIDE SEQUENCE [LARGE SCALE GENOMIC DNA]</scope>
    <source>
        <strain evidence="9 10">NL03-T5-1</strain>
    </source>
</reference>